<dbReference type="SUPFAM" id="SSF52518">
    <property type="entry name" value="Thiamin diphosphate-binding fold (THDP-binding)"/>
    <property type="match status" value="1"/>
</dbReference>
<keyword evidence="2" id="KW-0456">Lyase</keyword>
<accession>A0A0B0EG80</accession>
<dbReference type="GO" id="GO:0030976">
    <property type="term" value="F:thiamine pyrophosphate binding"/>
    <property type="evidence" value="ECO:0007669"/>
    <property type="project" value="InterPro"/>
</dbReference>
<dbReference type="EMBL" id="JRYO01000189">
    <property type="protein sequence ID" value="KHE91589.1"/>
    <property type="molecule type" value="Genomic_DNA"/>
</dbReference>
<evidence type="ECO:0000313" key="5">
    <source>
        <dbReference type="Proteomes" id="UP000030652"/>
    </source>
</evidence>
<dbReference type="PATRIC" id="fig|237368.3.peg.2858"/>
<evidence type="ECO:0000259" key="3">
    <source>
        <dbReference type="Pfam" id="PF02776"/>
    </source>
</evidence>
<evidence type="ECO:0000256" key="2">
    <source>
        <dbReference type="ARBA" id="ARBA00023239"/>
    </source>
</evidence>
<feature type="domain" description="Thiamine pyrophosphate enzyme N-terminal TPP-binding" evidence="3">
    <location>
        <begin position="1"/>
        <end position="105"/>
    </location>
</feature>
<dbReference type="InterPro" id="IPR012001">
    <property type="entry name" value="Thiamin_PyroP_enz_TPP-bd_dom"/>
</dbReference>
<protein>
    <recommendedName>
        <fullName evidence="3">Thiamine pyrophosphate enzyme N-terminal TPP-binding domain-containing protein</fullName>
    </recommendedName>
</protein>
<dbReference type="PANTHER" id="PTHR42818:SF1">
    <property type="entry name" value="SULFOPYRUVATE DECARBOXYLASE"/>
    <property type="match status" value="1"/>
</dbReference>
<name>A0A0B0EG80_9BACT</name>
<reference evidence="4 5" key="1">
    <citation type="submission" date="2014-10" db="EMBL/GenBank/DDBJ databases">
        <title>Draft genome of anammox bacterium scalindua brodae, obtained using differential coverage binning of sequence data from two enrichment reactors.</title>
        <authorList>
            <person name="Speth D.R."/>
            <person name="Russ L."/>
            <person name="Kartal B."/>
            <person name="Op den Camp H.J."/>
            <person name="Dutilh B.E."/>
            <person name="Jetten M.S."/>
        </authorList>
    </citation>
    <scope>NUCLEOTIDE SEQUENCE [LARGE SCALE GENOMIC DNA]</scope>
    <source>
        <strain evidence="4">RU1</strain>
    </source>
</reference>
<evidence type="ECO:0000256" key="1">
    <source>
        <dbReference type="ARBA" id="ARBA00022793"/>
    </source>
</evidence>
<sequence>MHTSEDFAQELINAGYDFFTGVPCSIIGNLITNLTDRHDVTYIPAVREDAAVGVASGAYMAGKIPVVLMQNSGLGQCLNTLTSLNLIYKLPCLLIVTWRGFEGKDAPEHLVMGRTCNKLLDTVGIPHHDFNHDNIKVLINMSYKLVTENREPLVLFLKKGIIV</sequence>
<gene>
    <name evidence="4" type="ORF">SCABRO_02643</name>
</gene>
<comment type="caution">
    <text evidence="4">The sequence shown here is derived from an EMBL/GenBank/DDBJ whole genome shotgun (WGS) entry which is preliminary data.</text>
</comment>
<dbReference type="AlphaFoldDB" id="A0A0B0EG80"/>
<dbReference type="eggNOG" id="COG4032">
    <property type="taxonomic scope" value="Bacteria"/>
</dbReference>
<dbReference type="InterPro" id="IPR051818">
    <property type="entry name" value="TPP_dependent_decarboxylase"/>
</dbReference>
<evidence type="ECO:0000313" key="4">
    <source>
        <dbReference type="EMBL" id="KHE91589.1"/>
    </source>
</evidence>
<proteinExistence type="predicted"/>
<dbReference type="Proteomes" id="UP000030652">
    <property type="component" value="Unassembled WGS sequence"/>
</dbReference>
<keyword evidence="1" id="KW-0210">Decarboxylase</keyword>
<dbReference type="Pfam" id="PF02776">
    <property type="entry name" value="TPP_enzyme_N"/>
    <property type="match status" value="1"/>
</dbReference>
<dbReference type="InterPro" id="IPR029061">
    <property type="entry name" value="THDP-binding"/>
</dbReference>
<organism evidence="4 5">
    <name type="scientific">Candidatus Scalindua brodae</name>
    <dbReference type="NCBI Taxonomy" id="237368"/>
    <lineage>
        <taxon>Bacteria</taxon>
        <taxon>Pseudomonadati</taxon>
        <taxon>Planctomycetota</taxon>
        <taxon>Candidatus Brocadiia</taxon>
        <taxon>Candidatus Brocadiales</taxon>
        <taxon>Candidatus Scalinduaceae</taxon>
        <taxon>Candidatus Scalindua</taxon>
    </lineage>
</organism>
<dbReference type="GO" id="GO:0016831">
    <property type="term" value="F:carboxy-lyase activity"/>
    <property type="evidence" value="ECO:0007669"/>
    <property type="project" value="UniProtKB-KW"/>
</dbReference>
<dbReference type="PANTHER" id="PTHR42818">
    <property type="entry name" value="SULFOPYRUVATE DECARBOXYLASE SUBUNIT ALPHA"/>
    <property type="match status" value="1"/>
</dbReference>
<dbReference type="Gene3D" id="3.40.50.970">
    <property type="match status" value="1"/>
</dbReference>